<dbReference type="EMBL" id="FMZO01000001">
    <property type="protein sequence ID" value="SDC22351.1"/>
    <property type="molecule type" value="Genomic_DNA"/>
</dbReference>
<protein>
    <submittedName>
        <fullName evidence="2">Uncharacterized protein</fullName>
    </submittedName>
</protein>
<dbReference type="STRING" id="1285928.SAMN04487894_101644"/>
<evidence type="ECO:0000313" key="2">
    <source>
        <dbReference type="EMBL" id="SDC22351.1"/>
    </source>
</evidence>
<evidence type="ECO:0000256" key="1">
    <source>
        <dbReference type="SAM" id="MobiDB-lite"/>
    </source>
</evidence>
<dbReference type="AlphaFoldDB" id="A0A1G6JUP4"/>
<organism evidence="2 3">
    <name type="scientific">Niabella drilacis (strain DSM 25811 / CCM 8410 / CCUG 62505 / LMG 26954 / E90)</name>
    <dbReference type="NCBI Taxonomy" id="1285928"/>
    <lineage>
        <taxon>Bacteria</taxon>
        <taxon>Pseudomonadati</taxon>
        <taxon>Bacteroidota</taxon>
        <taxon>Chitinophagia</taxon>
        <taxon>Chitinophagales</taxon>
        <taxon>Chitinophagaceae</taxon>
        <taxon>Niabella</taxon>
    </lineage>
</organism>
<feature type="region of interest" description="Disordered" evidence="1">
    <location>
        <begin position="38"/>
        <end position="68"/>
    </location>
</feature>
<evidence type="ECO:0000313" key="3">
    <source>
        <dbReference type="Proteomes" id="UP000198757"/>
    </source>
</evidence>
<dbReference type="Proteomes" id="UP000198757">
    <property type="component" value="Unassembled WGS sequence"/>
</dbReference>
<sequence length="68" mass="7635">MAYENVILFYFIPGKSPFTRNHKQSFVIFLPGRTANKGIGKATQRKRSDPRALEPCGKTLKPSHGCVK</sequence>
<dbReference type="RefSeq" id="WP_176954296.1">
    <property type="nucleotide sequence ID" value="NZ_FMZO01000001.1"/>
</dbReference>
<gene>
    <name evidence="2" type="ORF">SAMN04487894_101644</name>
</gene>
<name>A0A1G6JUP4_NIADE</name>
<proteinExistence type="predicted"/>
<reference evidence="3" key="1">
    <citation type="submission" date="2016-10" db="EMBL/GenBank/DDBJ databases">
        <authorList>
            <person name="Varghese N."/>
            <person name="Submissions S."/>
        </authorList>
    </citation>
    <scope>NUCLEOTIDE SEQUENCE [LARGE SCALE GENOMIC DNA]</scope>
    <source>
        <strain evidence="3">DSM 25811 / CCM 8410 / LMG 26954 / E90</strain>
    </source>
</reference>
<accession>A0A1G6JUP4</accession>
<keyword evidence="3" id="KW-1185">Reference proteome</keyword>